<comment type="catalytic activity">
    <reaction evidence="1">
        <text>ATP + protein L-histidine = ADP + protein N-phospho-L-histidine.</text>
        <dbReference type="EC" id="2.7.13.3"/>
    </reaction>
</comment>
<feature type="domain" description="Histidine kinase/HSP90-like ATPase" evidence="10">
    <location>
        <begin position="175"/>
        <end position="266"/>
    </location>
</feature>
<evidence type="ECO:0000256" key="1">
    <source>
        <dbReference type="ARBA" id="ARBA00000085"/>
    </source>
</evidence>
<dbReference type="InterPro" id="IPR011712">
    <property type="entry name" value="Sig_transdc_His_kin_sub3_dim/P"/>
</dbReference>
<dbReference type="OrthoDB" id="9782588at2"/>
<evidence type="ECO:0000256" key="4">
    <source>
        <dbReference type="ARBA" id="ARBA00022679"/>
    </source>
</evidence>
<dbReference type="GO" id="GO:0016020">
    <property type="term" value="C:membrane"/>
    <property type="evidence" value="ECO:0007669"/>
    <property type="project" value="InterPro"/>
</dbReference>
<dbReference type="SMART" id="SM00387">
    <property type="entry name" value="HATPase_c"/>
    <property type="match status" value="1"/>
</dbReference>
<evidence type="ECO:0000256" key="8">
    <source>
        <dbReference type="ARBA" id="ARBA00023012"/>
    </source>
</evidence>
<dbReference type="PANTHER" id="PTHR24421">
    <property type="entry name" value="NITRATE/NITRITE SENSOR PROTEIN NARX-RELATED"/>
    <property type="match status" value="1"/>
</dbReference>
<keyword evidence="4" id="KW-0808">Transferase</keyword>
<proteinExistence type="predicted"/>
<dbReference type="Pfam" id="PF02518">
    <property type="entry name" value="HATPase_c"/>
    <property type="match status" value="1"/>
</dbReference>
<dbReference type="Pfam" id="PF07730">
    <property type="entry name" value="HisKA_3"/>
    <property type="match status" value="1"/>
</dbReference>
<dbReference type="Gene3D" id="1.20.5.1930">
    <property type="match status" value="1"/>
</dbReference>
<accession>A0A103E1M0</accession>
<evidence type="ECO:0000256" key="3">
    <source>
        <dbReference type="ARBA" id="ARBA00022553"/>
    </source>
</evidence>
<evidence type="ECO:0000256" key="9">
    <source>
        <dbReference type="SAM" id="MobiDB-lite"/>
    </source>
</evidence>
<evidence type="ECO:0000313" key="12">
    <source>
        <dbReference type="Proteomes" id="UP000062788"/>
    </source>
</evidence>
<dbReference type="PANTHER" id="PTHR24421:SF10">
    <property type="entry name" value="NITRATE_NITRITE SENSOR PROTEIN NARQ"/>
    <property type="match status" value="1"/>
</dbReference>
<evidence type="ECO:0000259" key="10">
    <source>
        <dbReference type="SMART" id="SM00387"/>
    </source>
</evidence>
<keyword evidence="8" id="KW-0902">Two-component regulatory system</keyword>
<dbReference type="GO" id="GO:0000155">
    <property type="term" value="F:phosphorelay sensor kinase activity"/>
    <property type="evidence" value="ECO:0007669"/>
    <property type="project" value="InterPro"/>
</dbReference>
<keyword evidence="3" id="KW-0597">Phosphoprotein</keyword>
<sequence>MDTPSIAPSQAHAAAPSIDASADAAFPFVSRPAKHHAVPVARRRASARGVRTHAERAAAEHAADDESMRRHFAGELHDGLGAELTAARFALANVETWLPADSPDACRRALALAQQALDAATATNRRLIDTLRTPALDLGLARTLAAWIGAHGERTGLRTRFVCAADARIARLSADGALTVFRVAQEALANVAKHARASAVDVRIDADATHLSLTVADDGTGIPLACRHGYGIGSMRARCEAAGGTLTLGVPNTGGTTLRARFAWAALVAAPAESPWQEAR</sequence>
<dbReference type="CDD" id="cd16917">
    <property type="entry name" value="HATPase_UhpB-NarQ-NarX-like"/>
    <property type="match status" value="1"/>
</dbReference>
<feature type="compositionally biased region" description="Basic and acidic residues" evidence="9">
    <location>
        <begin position="52"/>
        <end position="65"/>
    </location>
</feature>
<protein>
    <recommendedName>
        <fullName evidence="2">histidine kinase</fullName>
        <ecNumber evidence="2">2.7.13.3</ecNumber>
    </recommendedName>
</protein>
<dbReference type="InterPro" id="IPR050482">
    <property type="entry name" value="Sensor_HK_TwoCompSys"/>
</dbReference>
<dbReference type="Proteomes" id="UP000062788">
    <property type="component" value="Unassembled WGS sequence"/>
</dbReference>
<dbReference type="InterPro" id="IPR036890">
    <property type="entry name" value="HATPase_C_sf"/>
</dbReference>
<dbReference type="SUPFAM" id="SSF55874">
    <property type="entry name" value="ATPase domain of HSP90 chaperone/DNA topoisomerase II/histidine kinase"/>
    <property type="match status" value="1"/>
</dbReference>
<dbReference type="EC" id="2.7.13.3" evidence="2"/>
<name>A0A103E1M0_9BURK</name>
<keyword evidence="12" id="KW-1185">Reference proteome</keyword>
<keyword evidence="6 11" id="KW-0418">Kinase</keyword>
<evidence type="ECO:0000256" key="6">
    <source>
        <dbReference type="ARBA" id="ARBA00022777"/>
    </source>
</evidence>
<dbReference type="RefSeq" id="WP_059517336.1">
    <property type="nucleotide sequence ID" value="NZ_LOWA01000032.1"/>
</dbReference>
<evidence type="ECO:0000313" key="11">
    <source>
        <dbReference type="EMBL" id="KVE26756.1"/>
    </source>
</evidence>
<gene>
    <name evidence="11" type="ORF">WS67_14240</name>
</gene>
<dbReference type="AlphaFoldDB" id="A0A103E1M0"/>
<reference evidence="11 12" key="1">
    <citation type="submission" date="2015-11" db="EMBL/GenBank/DDBJ databases">
        <title>Expanding the genomic diversity of Burkholderia species for the development of highly accurate diagnostics.</title>
        <authorList>
            <person name="Sahl J."/>
            <person name="Keim P."/>
            <person name="Wagner D."/>
        </authorList>
    </citation>
    <scope>NUCLEOTIDE SEQUENCE [LARGE SCALE GENOMIC DNA]</scope>
    <source>
        <strain evidence="11 12">TSV85</strain>
    </source>
</reference>
<keyword evidence="7" id="KW-0067">ATP-binding</keyword>
<dbReference type="InterPro" id="IPR003594">
    <property type="entry name" value="HATPase_dom"/>
</dbReference>
<organism evidence="11 12">
    <name type="scientific">Burkholderia singularis</name>
    <dbReference type="NCBI Taxonomy" id="1503053"/>
    <lineage>
        <taxon>Bacteria</taxon>
        <taxon>Pseudomonadati</taxon>
        <taxon>Pseudomonadota</taxon>
        <taxon>Betaproteobacteria</taxon>
        <taxon>Burkholderiales</taxon>
        <taxon>Burkholderiaceae</taxon>
        <taxon>Burkholderia</taxon>
        <taxon>pseudomallei group</taxon>
    </lineage>
</organism>
<keyword evidence="5" id="KW-0547">Nucleotide-binding</keyword>
<dbReference type="GO" id="GO:0046983">
    <property type="term" value="F:protein dimerization activity"/>
    <property type="evidence" value="ECO:0007669"/>
    <property type="project" value="InterPro"/>
</dbReference>
<feature type="region of interest" description="Disordered" evidence="9">
    <location>
        <begin position="37"/>
        <end position="65"/>
    </location>
</feature>
<dbReference type="GO" id="GO:0005524">
    <property type="term" value="F:ATP binding"/>
    <property type="evidence" value="ECO:0007669"/>
    <property type="project" value="UniProtKB-KW"/>
</dbReference>
<evidence type="ECO:0000256" key="7">
    <source>
        <dbReference type="ARBA" id="ARBA00022840"/>
    </source>
</evidence>
<evidence type="ECO:0000256" key="2">
    <source>
        <dbReference type="ARBA" id="ARBA00012438"/>
    </source>
</evidence>
<evidence type="ECO:0000256" key="5">
    <source>
        <dbReference type="ARBA" id="ARBA00022741"/>
    </source>
</evidence>
<dbReference type="Gene3D" id="3.30.565.10">
    <property type="entry name" value="Histidine kinase-like ATPase, C-terminal domain"/>
    <property type="match status" value="1"/>
</dbReference>
<dbReference type="EMBL" id="LOWA01000032">
    <property type="protein sequence ID" value="KVE26756.1"/>
    <property type="molecule type" value="Genomic_DNA"/>
</dbReference>
<comment type="caution">
    <text evidence="11">The sequence shown here is derived from an EMBL/GenBank/DDBJ whole genome shotgun (WGS) entry which is preliminary data.</text>
</comment>
<feature type="compositionally biased region" description="Basic residues" evidence="9">
    <location>
        <begin position="37"/>
        <end position="46"/>
    </location>
</feature>